<feature type="domain" description="Enoyl reductase (ER)" evidence="4">
    <location>
        <begin position="15"/>
        <end position="346"/>
    </location>
</feature>
<dbReference type="InterPro" id="IPR011032">
    <property type="entry name" value="GroES-like_sf"/>
</dbReference>
<sequence length="358" mass="38759">MTARKNPTMHAARAYALDDVRVEEVPLPELEPGDIRVQVTLCGVCSSDAMDWYVNTKLPVVLGHEPVGTVHEVTPEVEDLEVGDRVFFHHHVPCMECRACQRGVYTSCRRFRETALDPGGFAEFVRVPAEIVRLDVLKLPADLPDEVAAFIEPVACSLRAFAKLDVKPGNSAWVMGAGPMGLINVRLARHFGAEPIIVTDPVPVRRELAIEAGADLALDPASSEFDEEMQEATGDWGAEKVIVGPGSARVIEDGLAHAAPGAVVLIFTPTPPDETVAYRPCDLYFKEVTITHSYSASPIETREALDLLISGAIEVSDLVTHRFGLDGVGEALKLAKQADEGLRSVIYPHGLGVEVKTV</sequence>
<keyword evidence="1" id="KW-0479">Metal-binding</keyword>
<evidence type="ECO:0000256" key="1">
    <source>
        <dbReference type="ARBA" id="ARBA00022723"/>
    </source>
</evidence>
<organism evidence="5 6">
    <name type="scientific">Candidatus Kutchimonas denitrificans</name>
    <dbReference type="NCBI Taxonomy" id="3056748"/>
    <lineage>
        <taxon>Bacteria</taxon>
        <taxon>Pseudomonadati</taxon>
        <taxon>Gemmatimonadota</taxon>
        <taxon>Gemmatimonadia</taxon>
        <taxon>Candidatus Palauibacterales</taxon>
        <taxon>Candidatus Palauibacteraceae</taxon>
        <taxon>Candidatus Kutchimonas</taxon>
    </lineage>
</organism>
<dbReference type="SMART" id="SM00829">
    <property type="entry name" value="PKS_ER"/>
    <property type="match status" value="1"/>
</dbReference>
<keyword evidence="3" id="KW-0560">Oxidoreductase</keyword>
<evidence type="ECO:0000313" key="6">
    <source>
        <dbReference type="Proteomes" id="UP000702544"/>
    </source>
</evidence>
<protein>
    <submittedName>
        <fullName evidence="5">Alcohol dehydrogenase catalytic domain-containing protein</fullName>
    </submittedName>
</protein>
<keyword evidence="2" id="KW-0862">Zinc</keyword>
<dbReference type="Proteomes" id="UP000702544">
    <property type="component" value="Unassembled WGS sequence"/>
</dbReference>
<dbReference type="GO" id="GO:0016491">
    <property type="term" value="F:oxidoreductase activity"/>
    <property type="evidence" value="ECO:0007669"/>
    <property type="project" value="UniProtKB-KW"/>
</dbReference>
<evidence type="ECO:0000256" key="3">
    <source>
        <dbReference type="ARBA" id="ARBA00023002"/>
    </source>
</evidence>
<comment type="caution">
    <text evidence="5">The sequence shown here is derived from an EMBL/GenBank/DDBJ whole genome shotgun (WGS) entry which is preliminary data.</text>
</comment>
<dbReference type="InterPro" id="IPR050129">
    <property type="entry name" value="Zn_alcohol_dh"/>
</dbReference>
<reference evidence="5 6" key="1">
    <citation type="submission" date="2020-01" db="EMBL/GenBank/DDBJ databases">
        <title>Genomes assembled from Gulf of Kutch pelagic sediment metagenomes.</title>
        <authorList>
            <person name="Chandrashekar M."/>
            <person name="Mahajan M.S."/>
            <person name="Dave K.J."/>
            <person name="Vatsa P."/>
            <person name="Nathani N.M."/>
        </authorList>
    </citation>
    <scope>NUCLEOTIDE SEQUENCE [LARGE SCALE GENOMIC DNA]</scope>
    <source>
        <strain evidence="5">KS3-K002</strain>
    </source>
</reference>
<dbReference type="InterPro" id="IPR013149">
    <property type="entry name" value="ADH-like_C"/>
</dbReference>
<dbReference type="InterPro" id="IPR020843">
    <property type="entry name" value="ER"/>
</dbReference>
<dbReference type="Pfam" id="PF08240">
    <property type="entry name" value="ADH_N"/>
    <property type="match status" value="1"/>
</dbReference>
<dbReference type="SUPFAM" id="SSF51735">
    <property type="entry name" value="NAD(P)-binding Rossmann-fold domains"/>
    <property type="match status" value="1"/>
</dbReference>
<evidence type="ECO:0000256" key="2">
    <source>
        <dbReference type="ARBA" id="ARBA00022833"/>
    </source>
</evidence>
<dbReference type="EMBL" id="JAACAK010000080">
    <property type="protein sequence ID" value="NIR75417.1"/>
    <property type="molecule type" value="Genomic_DNA"/>
</dbReference>
<dbReference type="PANTHER" id="PTHR43401">
    <property type="entry name" value="L-THREONINE 3-DEHYDROGENASE"/>
    <property type="match status" value="1"/>
</dbReference>
<gene>
    <name evidence="5" type="ORF">GWO12_09965</name>
</gene>
<evidence type="ECO:0000313" key="5">
    <source>
        <dbReference type="EMBL" id="NIR75417.1"/>
    </source>
</evidence>
<dbReference type="GO" id="GO:0046872">
    <property type="term" value="F:metal ion binding"/>
    <property type="evidence" value="ECO:0007669"/>
    <property type="project" value="UniProtKB-KW"/>
</dbReference>
<dbReference type="SUPFAM" id="SSF50129">
    <property type="entry name" value="GroES-like"/>
    <property type="match status" value="1"/>
</dbReference>
<dbReference type="PANTHER" id="PTHR43401:SF2">
    <property type="entry name" value="L-THREONINE 3-DEHYDROGENASE"/>
    <property type="match status" value="1"/>
</dbReference>
<name>A0AAE4ZA00_9BACT</name>
<dbReference type="InterPro" id="IPR013154">
    <property type="entry name" value="ADH-like_N"/>
</dbReference>
<evidence type="ECO:0000259" key="4">
    <source>
        <dbReference type="SMART" id="SM00829"/>
    </source>
</evidence>
<dbReference type="AlphaFoldDB" id="A0AAE4ZA00"/>
<dbReference type="Gene3D" id="3.40.50.720">
    <property type="entry name" value="NAD(P)-binding Rossmann-like Domain"/>
    <property type="match status" value="1"/>
</dbReference>
<dbReference type="Pfam" id="PF00107">
    <property type="entry name" value="ADH_zinc_N"/>
    <property type="match status" value="1"/>
</dbReference>
<dbReference type="Gene3D" id="3.90.180.10">
    <property type="entry name" value="Medium-chain alcohol dehydrogenases, catalytic domain"/>
    <property type="match status" value="1"/>
</dbReference>
<proteinExistence type="predicted"/>
<accession>A0AAE4ZA00</accession>
<dbReference type="InterPro" id="IPR036291">
    <property type="entry name" value="NAD(P)-bd_dom_sf"/>
</dbReference>